<dbReference type="InterPro" id="IPR036691">
    <property type="entry name" value="Endo/exonu/phosph_ase_sf"/>
</dbReference>
<dbReference type="Proteomes" id="UP000265520">
    <property type="component" value="Unassembled WGS sequence"/>
</dbReference>
<name>A0A392PA43_9FABA</name>
<dbReference type="PANTHER" id="PTHR33710:SF64">
    <property type="entry name" value="ENDONUCLEASE_EXONUCLEASE_PHOSPHATASE DOMAIN-CONTAINING PROTEIN"/>
    <property type="match status" value="1"/>
</dbReference>
<comment type="caution">
    <text evidence="2">The sequence shown here is derived from an EMBL/GenBank/DDBJ whole genome shotgun (WGS) entry which is preliminary data.</text>
</comment>
<dbReference type="SUPFAM" id="SSF56219">
    <property type="entry name" value="DNase I-like"/>
    <property type="match status" value="1"/>
</dbReference>
<evidence type="ECO:0000313" key="2">
    <source>
        <dbReference type="EMBL" id="MCI08310.1"/>
    </source>
</evidence>
<feature type="non-terminal residue" evidence="2">
    <location>
        <position position="268"/>
    </location>
</feature>
<dbReference type="PANTHER" id="PTHR33710">
    <property type="entry name" value="BNAC02G09200D PROTEIN"/>
    <property type="match status" value="1"/>
</dbReference>
<dbReference type="GO" id="GO:0003824">
    <property type="term" value="F:catalytic activity"/>
    <property type="evidence" value="ECO:0007669"/>
    <property type="project" value="InterPro"/>
</dbReference>
<accession>A0A392PA43</accession>
<dbReference type="Gene3D" id="3.60.10.10">
    <property type="entry name" value="Endonuclease/exonuclease/phosphatase"/>
    <property type="match status" value="1"/>
</dbReference>
<evidence type="ECO:0000313" key="3">
    <source>
        <dbReference type="Proteomes" id="UP000265520"/>
    </source>
</evidence>
<dbReference type="InterPro" id="IPR005135">
    <property type="entry name" value="Endo/exonuclease/phosphatase"/>
</dbReference>
<dbReference type="AlphaFoldDB" id="A0A392PA43"/>
<dbReference type="EMBL" id="LXQA010068570">
    <property type="protein sequence ID" value="MCI08310.1"/>
    <property type="molecule type" value="Genomic_DNA"/>
</dbReference>
<keyword evidence="3" id="KW-1185">Reference proteome</keyword>
<dbReference type="Pfam" id="PF03372">
    <property type="entry name" value="Exo_endo_phos"/>
    <property type="match status" value="1"/>
</dbReference>
<sequence>MLNSQMTYNVVLLMSRRGFGSCVWCIVGDFNAVRETSERRGVAQNLVTALTPEMVEFDNFLSEVDMVDCPIIGRQYTWFHPNGMSMSRLDRALLSHEWADVWPNPNVRVLPRDVSDHCPLVLRYDAIEWGPKPFRFNNYWLHDKELKNLVERVWEDQSFTGWMGFILKERFKGLKIAIKEWTKANYGNPDDKKRELISEILILDNKSELYGLSQEDVASRKRKFDQLWCLLKSIDAAIYQRSRSKWLKAGDANTAFFHSRVKARRRIN</sequence>
<feature type="domain" description="Endonuclease/exonuclease/phosphatase" evidence="1">
    <location>
        <begin position="24"/>
        <end position="117"/>
    </location>
</feature>
<organism evidence="2 3">
    <name type="scientific">Trifolium medium</name>
    <dbReference type="NCBI Taxonomy" id="97028"/>
    <lineage>
        <taxon>Eukaryota</taxon>
        <taxon>Viridiplantae</taxon>
        <taxon>Streptophyta</taxon>
        <taxon>Embryophyta</taxon>
        <taxon>Tracheophyta</taxon>
        <taxon>Spermatophyta</taxon>
        <taxon>Magnoliopsida</taxon>
        <taxon>eudicotyledons</taxon>
        <taxon>Gunneridae</taxon>
        <taxon>Pentapetalae</taxon>
        <taxon>rosids</taxon>
        <taxon>fabids</taxon>
        <taxon>Fabales</taxon>
        <taxon>Fabaceae</taxon>
        <taxon>Papilionoideae</taxon>
        <taxon>50 kb inversion clade</taxon>
        <taxon>NPAAA clade</taxon>
        <taxon>Hologalegina</taxon>
        <taxon>IRL clade</taxon>
        <taxon>Trifolieae</taxon>
        <taxon>Trifolium</taxon>
    </lineage>
</organism>
<evidence type="ECO:0000259" key="1">
    <source>
        <dbReference type="Pfam" id="PF03372"/>
    </source>
</evidence>
<protein>
    <recommendedName>
        <fullName evidence="1">Endonuclease/exonuclease/phosphatase domain-containing protein</fullName>
    </recommendedName>
</protein>
<proteinExistence type="predicted"/>
<reference evidence="2 3" key="1">
    <citation type="journal article" date="2018" name="Front. Plant Sci.">
        <title>Red Clover (Trifolium pratense) and Zigzag Clover (T. medium) - A Picture of Genomic Similarities and Differences.</title>
        <authorList>
            <person name="Dluhosova J."/>
            <person name="Istvanek J."/>
            <person name="Nedelnik J."/>
            <person name="Repkova J."/>
        </authorList>
    </citation>
    <scope>NUCLEOTIDE SEQUENCE [LARGE SCALE GENOMIC DNA]</scope>
    <source>
        <strain evidence="3">cv. 10/8</strain>
        <tissue evidence="2">Leaf</tissue>
    </source>
</reference>